<sequence length="247" mass="27998">MHDSDDVLSILVSWSSRWRGPISLVLITAEHQSPSLIARLQSLKSHPSLSKLWLHLVPSSKQYNSAQLLNLARFFAPTRSIMLWPASPAAVILQVYDALISQIGQPIQKPLLLSPFPASVFSIPSLTPVVLSRDYRLWCSERAFLGSRSSDWDECVWFLWLEEYGLESLNVTSGSIVESKIRDDNRTVDRFVQRLSAKHRAETCEVTLRRLSGPDAPRPSRAVKKKMQWVKGFCRQTENNIKNAEGE</sequence>
<reference evidence="1" key="1">
    <citation type="submission" date="2023-11" db="EMBL/GenBank/DDBJ databases">
        <authorList>
            <person name="De Vega J J."/>
            <person name="De Vega J J."/>
        </authorList>
    </citation>
    <scope>NUCLEOTIDE SEQUENCE</scope>
</reference>
<accession>A0AAD2HVY0</accession>
<evidence type="ECO:0000313" key="2">
    <source>
        <dbReference type="Proteomes" id="UP001295794"/>
    </source>
</evidence>
<gene>
    <name evidence="1" type="ORF">MYCIT1_LOCUS32987</name>
</gene>
<keyword evidence="2" id="KW-1185">Reference proteome</keyword>
<comment type="caution">
    <text evidence="1">The sequence shown here is derived from an EMBL/GenBank/DDBJ whole genome shotgun (WGS) entry which is preliminary data.</text>
</comment>
<dbReference type="EMBL" id="CAVNYO010000444">
    <property type="protein sequence ID" value="CAK5281748.1"/>
    <property type="molecule type" value="Genomic_DNA"/>
</dbReference>
<organism evidence="1 2">
    <name type="scientific">Mycena citricolor</name>
    <dbReference type="NCBI Taxonomy" id="2018698"/>
    <lineage>
        <taxon>Eukaryota</taxon>
        <taxon>Fungi</taxon>
        <taxon>Dikarya</taxon>
        <taxon>Basidiomycota</taxon>
        <taxon>Agaricomycotina</taxon>
        <taxon>Agaricomycetes</taxon>
        <taxon>Agaricomycetidae</taxon>
        <taxon>Agaricales</taxon>
        <taxon>Marasmiineae</taxon>
        <taxon>Mycenaceae</taxon>
        <taxon>Mycena</taxon>
    </lineage>
</organism>
<proteinExistence type="predicted"/>
<name>A0AAD2HVY0_9AGAR</name>
<protein>
    <submittedName>
        <fullName evidence="1">Uncharacterized protein</fullName>
    </submittedName>
</protein>
<dbReference type="Proteomes" id="UP001295794">
    <property type="component" value="Unassembled WGS sequence"/>
</dbReference>
<dbReference type="AlphaFoldDB" id="A0AAD2HVY0"/>
<evidence type="ECO:0000313" key="1">
    <source>
        <dbReference type="EMBL" id="CAK5281748.1"/>
    </source>
</evidence>